<feature type="compositionally biased region" description="Acidic residues" evidence="2">
    <location>
        <begin position="240"/>
        <end position="255"/>
    </location>
</feature>
<dbReference type="Gene3D" id="2.40.50.140">
    <property type="entry name" value="Nucleic acid-binding proteins"/>
    <property type="match status" value="1"/>
</dbReference>
<evidence type="ECO:0000256" key="2">
    <source>
        <dbReference type="SAM" id="MobiDB-lite"/>
    </source>
</evidence>
<dbReference type="GO" id="GO:0043596">
    <property type="term" value="C:nuclear replication fork"/>
    <property type="evidence" value="ECO:0007669"/>
    <property type="project" value="TreeGrafter"/>
</dbReference>
<dbReference type="Proteomes" id="UP000193467">
    <property type="component" value="Unassembled WGS sequence"/>
</dbReference>
<dbReference type="GO" id="GO:0006270">
    <property type="term" value="P:DNA replication initiation"/>
    <property type="evidence" value="ECO:0007669"/>
    <property type="project" value="InterPro"/>
</dbReference>
<dbReference type="PANTHER" id="PTHR13454">
    <property type="entry name" value="PROTEIN MCM10 HOMOLOG"/>
    <property type="match status" value="1"/>
</dbReference>
<feature type="region of interest" description="Disordered" evidence="2">
    <location>
        <begin position="40"/>
        <end position="266"/>
    </location>
</feature>
<dbReference type="EMBL" id="MCGR01000049">
    <property type="protein sequence ID" value="ORY72894.1"/>
    <property type="molecule type" value="Genomic_DNA"/>
</dbReference>
<accession>A0A1Y2ENK7</accession>
<comment type="caution">
    <text evidence="4">The sequence shown here is derived from an EMBL/GenBank/DDBJ whole genome shotgun (WGS) entry which is preliminary data.</text>
</comment>
<feature type="domain" description="Zinc finger Mcm10/DnaG-type" evidence="3">
    <location>
        <begin position="476"/>
        <end position="521"/>
    </location>
</feature>
<feature type="compositionally biased region" description="Basic and acidic residues" evidence="2">
    <location>
        <begin position="40"/>
        <end position="49"/>
    </location>
</feature>
<name>A0A1Y2ENK7_9BASI</name>
<feature type="compositionally biased region" description="Acidic residues" evidence="2">
    <location>
        <begin position="813"/>
        <end position="823"/>
    </location>
</feature>
<sequence>MQRRQSKSPTPPPRKSVAQLRAERARVDAELARAEALEQAEMESKRTFEGAKVIVPASPSPRKKRARQEDHLPSSRPPFPFCDSTLAGPPEYSYSDSLRAAQPPARQSQFSSHESALPRSLGPSSYAAGLGKISQKSQDHHSRKQQIAQRATGFSIDSSARGSSKGKGSLASEDSRKSASSKSKQVDRTSVASPSSQEESMPEVQRSPISRGGGMTRHAAAPKPKVAPASTARTRRPLSEDEGTADEDDEDDLDITDGPTKPRTRHADGTLIEKLEMGPFDHEAPLGDPTFETIEPISGIHLKKGSRVITHNQMQDHFDSRYHLSPSLVYSLARKAPGSDHVDVDLVGDFIVIGVLAWKGEVHVSNPNAREESKERKNLRFTLVDLSTVQAAASGTGTLSVMLFESETVDTGVKDGYEAPVYKGGSGGAYEKFWKESVGAVVAILNPQILKPRVTPGQPNIFTITPRSADSMMVIGRAKDLRSCQVIKASGQVCGDWCDGRVNKHCAYHVQRAIGGTKASRPETANVTSSMSNTAVFSKKNYILSLQKGGKSNYNPDKKTGLLPDSRRPQVAEGLTTYVSAGTGGGIRNGKHQVLPASALRAAAIQSGNGNGGFIRGVRDGPTAEQLSRERKEKVEMERRRKEEVKALMAQDKGRSVGGEYVELANKQRKERERAERKKREEEEKAGIVKAKGKKRRKVESESESSDKGENDENGAADKGKKKRAFTTAAVRLIGYDPTNHKDAEDEETRRLRLSAISSLTADRPPPKLSAPPGPKIRSGVSAPTAKPKSIPVVEKEQELPDLRRSAKRAAQEAEEDSDDDLVVEGGPMKPAAKIARPLPRVASKAAASASPSASPSATAEA</sequence>
<dbReference type="GO" id="GO:0003697">
    <property type="term" value="F:single-stranded DNA binding"/>
    <property type="evidence" value="ECO:0007669"/>
    <property type="project" value="InterPro"/>
</dbReference>
<dbReference type="Pfam" id="PF09329">
    <property type="entry name" value="zf-primase"/>
    <property type="match status" value="1"/>
</dbReference>
<dbReference type="STRING" id="106004.A0A1Y2ENK7"/>
<feature type="compositionally biased region" description="Basic and acidic residues" evidence="2">
    <location>
        <begin position="666"/>
        <end position="687"/>
    </location>
</feature>
<dbReference type="OrthoDB" id="202825at2759"/>
<feature type="compositionally biased region" description="Polar residues" evidence="2">
    <location>
        <begin position="105"/>
        <end position="114"/>
    </location>
</feature>
<dbReference type="GO" id="GO:0003688">
    <property type="term" value="F:DNA replication origin binding"/>
    <property type="evidence" value="ECO:0007669"/>
    <property type="project" value="TreeGrafter"/>
</dbReference>
<comment type="similarity">
    <text evidence="1">Belongs to the MCM10 family.</text>
</comment>
<dbReference type="InterPro" id="IPR040184">
    <property type="entry name" value="Mcm10"/>
</dbReference>
<organism evidence="4 5">
    <name type="scientific">Leucosporidium creatinivorum</name>
    <dbReference type="NCBI Taxonomy" id="106004"/>
    <lineage>
        <taxon>Eukaryota</taxon>
        <taxon>Fungi</taxon>
        <taxon>Dikarya</taxon>
        <taxon>Basidiomycota</taxon>
        <taxon>Pucciniomycotina</taxon>
        <taxon>Microbotryomycetes</taxon>
        <taxon>Leucosporidiales</taxon>
        <taxon>Leucosporidium</taxon>
    </lineage>
</organism>
<keyword evidence="5" id="KW-1185">Reference proteome</keyword>
<feature type="compositionally biased region" description="Low complexity" evidence="2">
    <location>
        <begin position="219"/>
        <end position="229"/>
    </location>
</feature>
<feature type="region of interest" description="Disordered" evidence="2">
    <location>
        <begin position="1"/>
        <end position="23"/>
    </location>
</feature>
<proteinExistence type="inferred from homology"/>
<evidence type="ECO:0000259" key="3">
    <source>
        <dbReference type="Pfam" id="PF09329"/>
    </source>
</evidence>
<dbReference type="PANTHER" id="PTHR13454:SF11">
    <property type="entry name" value="PROTEIN MCM10 HOMOLOG"/>
    <property type="match status" value="1"/>
</dbReference>
<dbReference type="AlphaFoldDB" id="A0A1Y2ENK7"/>
<evidence type="ECO:0000256" key="1">
    <source>
        <dbReference type="ARBA" id="ARBA00009679"/>
    </source>
</evidence>
<dbReference type="InterPro" id="IPR015408">
    <property type="entry name" value="Znf_Mcm10/DnaG"/>
</dbReference>
<feature type="compositionally biased region" description="Basic and acidic residues" evidence="2">
    <location>
        <begin position="699"/>
        <end position="719"/>
    </location>
</feature>
<dbReference type="InterPro" id="IPR012340">
    <property type="entry name" value="NA-bd_OB-fold"/>
</dbReference>
<dbReference type="InParanoid" id="A0A1Y2ENK7"/>
<feature type="region of interest" description="Disordered" evidence="2">
    <location>
        <begin position="613"/>
        <end position="862"/>
    </location>
</feature>
<feature type="compositionally biased region" description="Low complexity" evidence="2">
    <location>
        <begin position="843"/>
        <end position="862"/>
    </location>
</feature>
<gene>
    <name evidence="4" type="ORF">BCR35DRAFT_307414</name>
</gene>
<feature type="compositionally biased region" description="Basic and acidic residues" evidence="2">
    <location>
        <begin position="627"/>
        <end position="646"/>
    </location>
</feature>
<protein>
    <recommendedName>
        <fullName evidence="3">Zinc finger Mcm10/DnaG-type domain-containing protein</fullName>
    </recommendedName>
</protein>
<feature type="compositionally biased region" description="Polar residues" evidence="2">
    <location>
        <begin position="188"/>
        <end position="199"/>
    </location>
</feature>
<feature type="compositionally biased region" description="Basic and acidic residues" evidence="2">
    <location>
        <begin position="794"/>
        <end position="805"/>
    </location>
</feature>
<feature type="compositionally biased region" description="Low complexity" evidence="2">
    <location>
        <begin position="158"/>
        <end position="183"/>
    </location>
</feature>
<evidence type="ECO:0000313" key="4">
    <source>
        <dbReference type="EMBL" id="ORY72894.1"/>
    </source>
</evidence>
<reference evidence="4 5" key="1">
    <citation type="submission" date="2016-07" db="EMBL/GenBank/DDBJ databases">
        <title>Pervasive Adenine N6-methylation of Active Genes in Fungi.</title>
        <authorList>
            <consortium name="DOE Joint Genome Institute"/>
            <person name="Mondo S.J."/>
            <person name="Dannebaum R.O."/>
            <person name="Kuo R.C."/>
            <person name="Labutti K."/>
            <person name="Haridas S."/>
            <person name="Kuo A."/>
            <person name="Salamov A."/>
            <person name="Ahrendt S.R."/>
            <person name="Lipzen A."/>
            <person name="Sullivan W."/>
            <person name="Andreopoulos W.B."/>
            <person name="Clum A."/>
            <person name="Lindquist E."/>
            <person name="Daum C."/>
            <person name="Ramamoorthy G.K."/>
            <person name="Gryganskyi A."/>
            <person name="Culley D."/>
            <person name="Magnuson J.K."/>
            <person name="James T.Y."/>
            <person name="O'Malley M.A."/>
            <person name="Stajich J.E."/>
            <person name="Spatafora J.W."/>
            <person name="Visel A."/>
            <person name="Grigoriev I.V."/>
        </authorList>
    </citation>
    <scope>NUCLEOTIDE SEQUENCE [LARGE SCALE GENOMIC DNA]</scope>
    <source>
        <strain evidence="4 5">62-1032</strain>
    </source>
</reference>
<evidence type="ECO:0000313" key="5">
    <source>
        <dbReference type="Proteomes" id="UP000193467"/>
    </source>
</evidence>
<feature type="compositionally biased region" description="Basic and acidic residues" evidence="2">
    <location>
        <begin position="739"/>
        <end position="751"/>
    </location>
</feature>